<dbReference type="Proteomes" id="UP000321812">
    <property type="component" value="Unassembled WGS sequence"/>
</dbReference>
<comment type="caution">
    <text evidence="1">The sequence shown here is derived from an EMBL/GenBank/DDBJ whole genome shotgun (WGS) entry which is preliminary data.</text>
</comment>
<name>A0A562XIS9_CAMHY</name>
<accession>A0A562XIS9</accession>
<proteinExistence type="predicted"/>
<dbReference type="RefSeq" id="WP_147496921.1">
    <property type="nucleotide sequence ID" value="NZ_VOAP01000007.1"/>
</dbReference>
<protein>
    <submittedName>
        <fullName evidence="1">Uncharacterized protein</fullName>
    </submittedName>
</protein>
<reference evidence="1 2" key="1">
    <citation type="submission" date="2019-07" db="EMBL/GenBank/DDBJ databases">
        <title>Rapid identification of Enteric Bacteria from Whole Genome Sequences (WGS) using Average Nucleotide Identity (ANI).</title>
        <authorList>
            <person name="Lane C."/>
        </authorList>
    </citation>
    <scope>NUCLEOTIDE SEQUENCE [LARGE SCALE GENOMIC DNA]</scope>
    <source>
        <strain evidence="1 2">D2411</strain>
    </source>
</reference>
<evidence type="ECO:0000313" key="2">
    <source>
        <dbReference type="Proteomes" id="UP000321812"/>
    </source>
</evidence>
<sequence>MKNRYEGEMEFKDIIDISAMFEEEIKTASDISDEQKELLLGFCELVNEAKEQSKITGAREIVRLHTIFIGRLAIYQNKLKILKDHKLFEKLKCLYAKIEGVNKVYKTLKEFSVNFILPFIE</sequence>
<organism evidence="1 2">
    <name type="scientific">Campylobacter hyointestinalis</name>
    <dbReference type="NCBI Taxonomy" id="198"/>
    <lineage>
        <taxon>Bacteria</taxon>
        <taxon>Pseudomonadati</taxon>
        <taxon>Campylobacterota</taxon>
        <taxon>Epsilonproteobacteria</taxon>
        <taxon>Campylobacterales</taxon>
        <taxon>Campylobacteraceae</taxon>
        <taxon>Campylobacter</taxon>
    </lineage>
</organism>
<gene>
    <name evidence="1" type="ORF">YZ82_01865</name>
</gene>
<evidence type="ECO:0000313" key="1">
    <source>
        <dbReference type="EMBL" id="TWO22007.1"/>
    </source>
</evidence>
<dbReference type="EMBL" id="VOAP01000007">
    <property type="protein sequence ID" value="TWO22007.1"/>
    <property type="molecule type" value="Genomic_DNA"/>
</dbReference>
<dbReference type="AlphaFoldDB" id="A0A562XIS9"/>